<sequence length="1298" mass="140154">MPVVRSDDNPYGLDEEDQRKFHYRAPARLDPSSDKAVAGGSGNATGQHLEVDADTLLTDSWRDKAEQDESDYTRLRLDEDEESEEVAMRTKYLFDEDKAMTPLSQMQATKNLLTEGQRIAYVGLCQLIAKRMLRDMGRGWEGFKPKGKLGLKGKKADPPAVESGHIWMLKIMARLYQHMELTRDEQRMIESLAEHGVDPSDLVPALMTTHTVDNPDFDPKAKEKAELEAITEAEAEAEAEAERDAETEKERLRKDEEARREDGDTGEAPPPPYSLRDESGRSTPKKNVNPFGEDDDDEAFLGSSSAKREPSLASIPPLSASNPAETNRKPLPFFGDDVDDDDGDIASMLSPPPTHAESSRSTKPAVTPSSSSTIPVSPGSSEQVATNGTSRIEEPEKDPEKRPQIRAGYIEATEAETDQIDEKNAPTRAEEEDDTEDGAPAPLPSLPGVSTSLSNTDEMVTLDIRWTVLCDLFLVLIADSVYDARSRAFLERVALELGFGWSDLVRFENRVTDALEIQEGVEKTGQETIIEGRMKAAKTKRYALMGLAAVGGGLVIGLSAGLAAPLIGAGLGAALGTVGITGTGTFLAGAGGVAMITTGGVLTGANIAGKGMARRTREVRTFEFRPLHNNKRVSCYITMGGFMASTVDDVRLPFSVLDPIVGDVYSILWEPEMMAEMGSALKILTGEILTQVGQQVLSATIMTALMSALQWPIILTKLGYLIDNPWSNALDRARAAGLVLADTIIHRHAGVRPISLIGFSLGARAIFYALIELARVKAYGLVQDVFLFGTTVTASRATWLDVRSVVAGRFVNGYATNDWMLGYLFRATSGGLNTVAGLRPVESVAGLENVDVTELITGHMSYRSSMPQLLAKVGFPVTSDYFDEPEDPNIDMSIQERRIVNEAEEEAKRSGRKILGIFPRKNDSKGRTSTSGTSTPVTDNDHGTRPVKLQAVPGPGGGYEYEDDDDLPPREEADLGQIPGSASGSHAEFSKEQLAIEKERESQEEMIQEQVKAEQDAVKAIPKTAGFDFAAISKELGKEIDLEKLSQPEPRHAHQRPPVLPELESRIPLERSGSAPPPVQQSSRDDANPNSWSNSVGASTSKTTSVARFASPHDGFGGVGEDEDGDITATMNATRGMSISDLPSWERPNLGASASASASTQDLSESTSPLSPSASSGLFKSPVFSWNAWNSGSGSNAVPGESKLSSTSGSAWTADEVMRDVPKPVRAAPPARPHPAEFMSMSNPFAVSNSGGSSSVAGLDGGYGANGWKSAFDLESIKEKQREQKRKEEEDMAESNPW</sequence>
<feature type="region of interest" description="Disordered" evidence="5">
    <location>
        <begin position="1"/>
        <end position="51"/>
    </location>
</feature>
<dbReference type="PANTHER" id="PTHR17920:SF3">
    <property type="entry name" value="TRANSMEMBRANE AND COILED-COIL DOMAIN-CONTAINING PROTEIN 4"/>
    <property type="match status" value="1"/>
</dbReference>
<evidence type="ECO:0000256" key="3">
    <source>
        <dbReference type="ARBA" id="ARBA00022989"/>
    </source>
</evidence>
<feature type="compositionally biased region" description="Basic and acidic residues" evidence="5">
    <location>
        <begin position="1275"/>
        <end position="1289"/>
    </location>
</feature>
<gene>
    <name evidence="7" type="ORF">I316_07876</name>
</gene>
<keyword evidence="2 6" id="KW-0812">Transmembrane</keyword>
<feature type="transmembrane region" description="Helical" evidence="6">
    <location>
        <begin position="542"/>
        <end position="567"/>
    </location>
</feature>
<feature type="compositionally biased region" description="Polar residues" evidence="5">
    <location>
        <begin position="1152"/>
        <end position="1162"/>
    </location>
</feature>
<keyword evidence="8" id="KW-1185">Reference proteome</keyword>
<feature type="region of interest" description="Disordered" evidence="5">
    <location>
        <begin position="233"/>
        <end position="452"/>
    </location>
</feature>
<feature type="compositionally biased region" description="Polar residues" evidence="5">
    <location>
        <begin position="1088"/>
        <end position="1106"/>
    </location>
</feature>
<reference evidence="8" key="2">
    <citation type="submission" date="2013-12" db="EMBL/GenBank/DDBJ databases">
        <title>Evolution of pathogenesis and genome organization in the Tremellales.</title>
        <authorList>
            <person name="Cuomo C."/>
            <person name="Litvintseva A."/>
            <person name="Heitman J."/>
            <person name="Chen Y."/>
            <person name="Sun S."/>
            <person name="Springer D."/>
            <person name="Dromer F."/>
            <person name="Young S."/>
            <person name="Zeng Q."/>
            <person name="Chapman S."/>
            <person name="Gujja S."/>
            <person name="Saif S."/>
            <person name="Birren B."/>
        </authorList>
    </citation>
    <scope>NUCLEOTIDE SEQUENCE [LARGE SCALE GENOMIC DNA]</scope>
    <source>
        <strain evidence="8">BCC8398</strain>
    </source>
</reference>
<feature type="compositionally biased region" description="Basic and acidic residues" evidence="5">
    <location>
        <begin position="420"/>
        <end position="429"/>
    </location>
</feature>
<feature type="region of interest" description="Disordered" evidence="5">
    <location>
        <begin position="1041"/>
        <end position="1177"/>
    </location>
</feature>
<feature type="compositionally biased region" description="Basic and acidic residues" evidence="5">
    <location>
        <begin position="391"/>
        <end position="403"/>
    </location>
</feature>
<evidence type="ECO:0000256" key="1">
    <source>
        <dbReference type="ARBA" id="ARBA00004141"/>
    </source>
</evidence>
<dbReference type="PANTHER" id="PTHR17920">
    <property type="entry name" value="TRANSMEMBRANE AND COILED-COIL DOMAIN-CONTAINING PROTEIN 4 TMCO4"/>
    <property type="match status" value="1"/>
</dbReference>
<organism evidence="7 8">
    <name type="scientific">Kwoniella heveanensis BCC8398</name>
    <dbReference type="NCBI Taxonomy" id="1296120"/>
    <lineage>
        <taxon>Eukaryota</taxon>
        <taxon>Fungi</taxon>
        <taxon>Dikarya</taxon>
        <taxon>Basidiomycota</taxon>
        <taxon>Agaricomycotina</taxon>
        <taxon>Tremellomycetes</taxon>
        <taxon>Tremellales</taxon>
        <taxon>Cryptococcaceae</taxon>
        <taxon>Kwoniella</taxon>
    </lineage>
</organism>
<dbReference type="InterPro" id="IPR007941">
    <property type="entry name" value="DUF726"/>
</dbReference>
<dbReference type="SUPFAM" id="SSF158682">
    <property type="entry name" value="TerB-like"/>
    <property type="match status" value="1"/>
</dbReference>
<dbReference type="EMBL" id="KV700149">
    <property type="protein sequence ID" value="OCF30494.1"/>
    <property type="molecule type" value="Genomic_DNA"/>
</dbReference>
<evidence type="ECO:0000313" key="8">
    <source>
        <dbReference type="Proteomes" id="UP000092666"/>
    </source>
</evidence>
<feature type="compositionally biased region" description="Low complexity" evidence="5">
    <location>
        <begin position="311"/>
        <end position="324"/>
    </location>
</feature>
<dbReference type="Pfam" id="PF05277">
    <property type="entry name" value="DUF726"/>
    <property type="match status" value="1"/>
</dbReference>
<comment type="subcellular location">
    <subcellularLocation>
        <location evidence="1">Membrane</location>
        <topology evidence="1">Multi-pass membrane protein</topology>
    </subcellularLocation>
</comment>
<feature type="compositionally biased region" description="Low complexity" evidence="5">
    <location>
        <begin position="364"/>
        <end position="381"/>
    </location>
</feature>
<evidence type="ECO:0008006" key="9">
    <source>
        <dbReference type="Google" id="ProtNLM"/>
    </source>
</evidence>
<dbReference type="Proteomes" id="UP000092666">
    <property type="component" value="Unassembled WGS sequence"/>
</dbReference>
<feature type="compositionally biased region" description="Basic and acidic residues" evidence="5">
    <location>
        <begin position="988"/>
        <end position="1003"/>
    </location>
</feature>
<feature type="region of interest" description="Disordered" evidence="5">
    <location>
        <begin position="904"/>
        <end position="1004"/>
    </location>
</feature>
<keyword evidence="4 6" id="KW-0472">Membrane</keyword>
<feature type="compositionally biased region" description="Basic and acidic residues" evidence="5">
    <location>
        <begin position="240"/>
        <end position="263"/>
    </location>
</feature>
<evidence type="ECO:0000256" key="4">
    <source>
        <dbReference type="ARBA" id="ARBA00023136"/>
    </source>
</evidence>
<evidence type="ECO:0000313" key="7">
    <source>
        <dbReference type="EMBL" id="OCF30494.1"/>
    </source>
</evidence>
<feature type="region of interest" description="Disordered" evidence="5">
    <location>
        <begin position="1270"/>
        <end position="1298"/>
    </location>
</feature>
<protein>
    <recommendedName>
        <fullName evidence="9">DUF726-domain-containing protein</fullName>
    </recommendedName>
</protein>
<accession>A0A1B9GHF0</accession>
<feature type="compositionally biased region" description="Basic and acidic residues" evidence="5">
    <location>
        <begin position="217"/>
        <end position="227"/>
    </location>
</feature>
<proteinExistence type="predicted"/>
<keyword evidence="3 6" id="KW-1133">Transmembrane helix</keyword>
<dbReference type="OrthoDB" id="277931at2759"/>
<dbReference type="GO" id="GO:0016020">
    <property type="term" value="C:membrane"/>
    <property type="evidence" value="ECO:0007669"/>
    <property type="project" value="UniProtKB-SubCell"/>
</dbReference>
<dbReference type="InterPro" id="IPR029024">
    <property type="entry name" value="TerB-like"/>
</dbReference>
<feature type="compositionally biased region" description="Basic and acidic residues" evidence="5">
    <location>
        <begin position="1041"/>
        <end position="1052"/>
    </location>
</feature>
<evidence type="ECO:0000256" key="6">
    <source>
        <dbReference type="SAM" id="Phobius"/>
    </source>
</evidence>
<feature type="compositionally biased region" description="Low complexity" evidence="5">
    <location>
        <begin position="1163"/>
        <end position="1176"/>
    </location>
</feature>
<feature type="region of interest" description="Disordered" evidence="5">
    <location>
        <begin position="209"/>
        <end position="228"/>
    </location>
</feature>
<feature type="region of interest" description="Disordered" evidence="5">
    <location>
        <begin position="1190"/>
        <end position="1215"/>
    </location>
</feature>
<reference evidence="7 8" key="1">
    <citation type="submission" date="2013-07" db="EMBL/GenBank/DDBJ databases">
        <title>The Genome Sequence of Cryptococcus heveanensis BCC8398.</title>
        <authorList>
            <consortium name="The Broad Institute Genome Sequencing Platform"/>
            <person name="Cuomo C."/>
            <person name="Litvintseva A."/>
            <person name="Chen Y."/>
            <person name="Heitman J."/>
            <person name="Sun S."/>
            <person name="Springer D."/>
            <person name="Dromer F."/>
            <person name="Young S.K."/>
            <person name="Zeng Q."/>
            <person name="Gargeya S."/>
            <person name="Fitzgerald M."/>
            <person name="Abouelleil A."/>
            <person name="Alvarado L."/>
            <person name="Berlin A.M."/>
            <person name="Chapman S.B."/>
            <person name="Dewar J."/>
            <person name="Goldberg J."/>
            <person name="Griggs A."/>
            <person name="Gujja S."/>
            <person name="Hansen M."/>
            <person name="Howarth C."/>
            <person name="Imamovic A."/>
            <person name="Larimer J."/>
            <person name="McCowan C."/>
            <person name="Murphy C."/>
            <person name="Pearson M."/>
            <person name="Priest M."/>
            <person name="Roberts A."/>
            <person name="Saif S."/>
            <person name="Shea T."/>
            <person name="Sykes S."/>
            <person name="Wortman J."/>
            <person name="Nusbaum C."/>
            <person name="Birren B."/>
        </authorList>
    </citation>
    <scope>NUCLEOTIDE SEQUENCE [LARGE SCALE GENOMIC DNA]</scope>
    <source>
        <strain evidence="7 8">BCC8398</strain>
    </source>
</reference>
<name>A0A1B9GHF0_9TREE</name>
<evidence type="ECO:0000256" key="2">
    <source>
        <dbReference type="ARBA" id="ARBA00022692"/>
    </source>
</evidence>
<evidence type="ECO:0000256" key="5">
    <source>
        <dbReference type="SAM" id="MobiDB-lite"/>
    </source>
</evidence>